<proteinExistence type="predicted"/>
<reference evidence="2" key="2">
    <citation type="submission" date="2021-10" db="EMBL/GenBank/DDBJ databases">
        <title>Phylogenomics reveals ancestral predisposition of the termite-cultivated fungus Termitomyces towards a domesticated lifestyle.</title>
        <authorList>
            <person name="Auxier B."/>
            <person name="Grum-Grzhimaylo A."/>
            <person name="Cardenas M.E."/>
            <person name="Lodge J.D."/>
            <person name="Laessoe T."/>
            <person name="Pedersen O."/>
            <person name="Smith M.E."/>
            <person name="Kuyper T.W."/>
            <person name="Franco-Molano E.A."/>
            <person name="Baroni T.J."/>
            <person name="Aanen D.K."/>
        </authorList>
    </citation>
    <scope>NUCLEOTIDE SEQUENCE</scope>
    <source>
        <strain evidence="2">D49</strain>
    </source>
</reference>
<organism evidence="2 3">
    <name type="scientific">Sphagnurus paluster</name>
    <dbReference type="NCBI Taxonomy" id="117069"/>
    <lineage>
        <taxon>Eukaryota</taxon>
        <taxon>Fungi</taxon>
        <taxon>Dikarya</taxon>
        <taxon>Basidiomycota</taxon>
        <taxon>Agaricomycotina</taxon>
        <taxon>Agaricomycetes</taxon>
        <taxon>Agaricomycetidae</taxon>
        <taxon>Agaricales</taxon>
        <taxon>Tricholomatineae</taxon>
        <taxon>Lyophyllaceae</taxon>
        <taxon>Sphagnurus</taxon>
    </lineage>
</organism>
<keyword evidence="1" id="KW-0472">Membrane</keyword>
<dbReference type="OrthoDB" id="630188at2759"/>
<accession>A0A9P7FNH8</accession>
<dbReference type="Proteomes" id="UP000717328">
    <property type="component" value="Unassembled WGS sequence"/>
</dbReference>
<keyword evidence="1" id="KW-1133">Transmembrane helix</keyword>
<comment type="caution">
    <text evidence="2">The sequence shown here is derived from an EMBL/GenBank/DDBJ whole genome shotgun (WGS) entry which is preliminary data.</text>
</comment>
<feature type="transmembrane region" description="Helical" evidence="1">
    <location>
        <begin position="12"/>
        <end position="31"/>
    </location>
</feature>
<protein>
    <submittedName>
        <fullName evidence="2">Uncharacterized protein</fullName>
    </submittedName>
</protein>
<sequence length="472" mass="52452">MGLAGFNPRSLSAKILFLGTSFTFLLFLYLYTNPAGFLSSIKFPSGSGFNFERIPGRCPPRAYANGRWTGPHYRTHNASVMTDKAQALAFAGFTGCASSREFDWHLAADNVEQYPRFPNAQSYTWDVGPSDGCEGFEPLDKARVVRDMVQQGGWLLLGDSITEGHFFSLSCVLHPHVIATPVYTPNSYFDRAWPQNLYLNPDSPLLQEKHFALPPGFNITGTPLATFRRVDLLFTQDNLTRLHATLHPSTAANASFALFSSEAAWSLSPKEYLPLFFDGGYSTMVVSTGGHWTTTLFGGAYAQDAPAPARTARQGLDGVVDFFAQAMQRWADEVQSALAEAERMDRGARKRQVLVRAYLPGHDDCHNILDPWTEVHTPKGASYNWGSIWRYNEVFENLLSGSGAQKKYPDLHYLAIERPGRLRPDAHTTGDCLHIMAGAGVMEGWSHYIWHYVSNELGRGRHSRVNTAAAAR</sequence>
<keyword evidence="1" id="KW-0812">Transmembrane</keyword>
<dbReference type="EMBL" id="JABCKI010006138">
    <property type="protein sequence ID" value="KAG5635259.1"/>
    <property type="molecule type" value="Genomic_DNA"/>
</dbReference>
<reference evidence="2" key="1">
    <citation type="submission" date="2021-02" db="EMBL/GenBank/DDBJ databases">
        <authorList>
            <person name="Nieuwenhuis M."/>
            <person name="Van De Peppel L.J.J."/>
        </authorList>
    </citation>
    <scope>NUCLEOTIDE SEQUENCE</scope>
    <source>
        <strain evidence="2">D49</strain>
    </source>
</reference>
<evidence type="ECO:0000256" key="1">
    <source>
        <dbReference type="SAM" id="Phobius"/>
    </source>
</evidence>
<dbReference type="AlphaFoldDB" id="A0A9P7FNH8"/>
<name>A0A9P7FNH8_9AGAR</name>
<evidence type="ECO:0000313" key="3">
    <source>
        <dbReference type="Proteomes" id="UP000717328"/>
    </source>
</evidence>
<evidence type="ECO:0000313" key="2">
    <source>
        <dbReference type="EMBL" id="KAG5635259.1"/>
    </source>
</evidence>
<keyword evidence="3" id="KW-1185">Reference proteome</keyword>
<gene>
    <name evidence="2" type="ORF">H0H81_011894</name>
</gene>